<dbReference type="EMBL" id="JAADYS010001587">
    <property type="protein sequence ID" value="KAF4462121.1"/>
    <property type="molecule type" value="Genomic_DNA"/>
</dbReference>
<dbReference type="Proteomes" id="UP000554235">
    <property type="component" value="Unassembled WGS sequence"/>
</dbReference>
<organism evidence="2 3">
    <name type="scientific">Fusarium albosuccineum</name>
    <dbReference type="NCBI Taxonomy" id="1237068"/>
    <lineage>
        <taxon>Eukaryota</taxon>
        <taxon>Fungi</taxon>
        <taxon>Dikarya</taxon>
        <taxon>Ascomycota</taxon>
        <taxon>Pezizomycotina</taxon>
        <taxon>Sordariomycetes</taxon>
        <taxon>Hypocreomycetidae</taxon>
        <taxon>Hypocreales</taxon>
        <taxon>Nectriaceae</taxon>
        <taxon>Fusarium</taxon>
        <taxon>Fusarium decemcellulare species complex</taxon>
    </lineage>
</organism>
<feature type="compositionally biased region" description="Low complexity" evidence="1">
    <location>
        <begin position="99"/>
        <end position="109"/>
    </location>
</feature>
<gene>
    <name evidence="2" type="ORF">FALBO_11079</name>
</gene>
<name>A0A8H4PAE6_9HYPO</name>
<protein>
    <submittedName>
        <fullName evidence="2">Uncharacterized protein</fullName>
    </submittedName>
</protein>
<evidence type="ECO:0000256" key="1">
    <source>
        <dbReference type="SAM" id="MobiDB-lite"/>
    </source>
</evidence>
<feature type="region of interest" description="Disordered" evidence="1">
    <location>
        <begin position="51"/>
        <end position="80"/>
    </location>
</feature>
<feature type="non-terminal residue" evidence="2">
    <location>
        <position position="177"/>
    </location>
</feature>
<accession>A0A8H4PAE6</accession>
<proteinExistence type="predicted"/>
<feature type="region of interest" description="Disordered" evidence="1">
    <location>
        <begin position="1"/>
        <end position="24"/>
    </location>
</feature>
<feature type="compositionally biased region" description="Pro residues" evidence="1">
    <location>
        <begin position="167"/>
        <end position="177"/>
    </location>
</feature>
<evidence type="ECO:0000313" key="2">
    <source>
        <dbReference type="EMBL" id="KAF4462121.1"/>
    </source>
</evidence>
<keyword evidence="3" id="KW-1185">Reference proteome</keyword>
<feature type="compositionally biased region" description="Basic residues" evidence="1">
    <location>
        <begin position="110"/>
        <end position="124"/>
    </location>
</feature>
<comment type="caution">
    <text evidence="2">The sequence shown here is derived from an EMBL/GenBank/DDBJ whole genome shotgun (WGS) entry which is preliminary data.</text>
</comment>
<evidence type="ECO:0000313" key="3">
    <source>
        <dbReference type="Proteomes" id="UP000554235"/>
    </source>
</evidence>
<feature type="compositionally biased region" description="Gly residues" evidence="1">
    <location>
        <begin position="157"/>
        <end position="166"/>
    </location>
</feature>
<reference evidence="2 3" key="1">
    <citation type="submission" date="2020-01" db="EMBL/GenBank/DDBJ databases">
        <title>Identification and distribution of gene clusters putatively required for synthesis of sphingolipid metabolism inhibitors in phylogenetically diverse species of the filamentous fungus Fusarium.</title>
        <authorList>
            <person name="Kim H.-S."/>
            <person name="Busman M."/>
            <person name="Brown D.W."/>
            <person name="Divon H."/>
            <person name="Uhlig S."/>
            <person name="Proctor R.H."/>
        </authorList>
    </citation>
    <scope>NUCLEOTIDE SEQUENCE [LARGE SCALE GENOMIC DNA]</scope>
    <source>
        <strain evidence="2 3">NRRL 20459</strain>
    </source>
</reference>
<dbReference type="AlphaFoldDB" id="A0A8H4PAE6"/>
<feature type="region of interest" description="Disordered" evidence="1">
    <location>
        <begin position="99"/>
        <end position="177"/>
    </location>
</feature>
<sequence>MSRKSHSGGSSVYSDDRFSTTSSQWTTTYTKLPKKQPMSIRFLSWVAGAPSGATVVKKRTRDTPDDRSTRSGGSSRSYFSEPDTQLYWVAVPDSRYYYGSGGSSSSSSRRSSRSGRSRKGGGSRKHFEGAVPRPMPPQPVPVDGHFMPPPPPPMGGPMDGGFGGGFGPPPPPPPMMH</sequence>